<gene>
    <name evidence="2" type="ORF">A9306_09020</name>
</gene>
<reference evidence="2 3" key="1">
    <citation type="submission" date="2016-06" db="EMBL/GenBank/DDBJ databases">
        <title>Draft genome of Moraxella atlantae CCUG 59586.</title>
        <authorList>
            <person name="Salva-Serra F."/>
            <person name="Engstrom-Jakobsson H."/>
            <person name="Thorell K."/>
            <person name="Gonzales-Siles L."/>
            <person name="Karlsson R."/>
            <person name="Boulund F."/>
            <person name="Engstrand L."/>
            <person name="Kristiansson E."/>
            <person name="Moore E."/>
        </authorList>
    </citation>
    <scope>NUCLEOTIDE SEQUENCE [LARGE SCALE GENOMIC DNA]</scope>
    <source>
        <strain evidence="2 3">CCUG 59586</strain>
    </source>
</reference>
<evidence type="ECO:0000256" key="1">
    <source>
        <dbReference type="SAM" id="MobiDB-lite"/>
    </source>
</evidence>
<dbReference type="SUPFAM" id="SSF69279">
    <property type="entry name" value="Phage tail proteins"/>
    <property type="match status" value="1"/>
</dbReference>
<dbReference type="EMBL" id="LZNA01000042">
    <property type="protein sequence ID" value="OBX79142.1"/>
    <property type="molecule type" value="Genomic_DNA"/>
</dbReference>
<dbReference type="AlphaFoldDB" id="A0A1B8QD38"/>
<evidence type="ECO:0008006" key="4">
    <source>
        <dbReference type="Google" id="ProtNLM"/>
    </source>
</evidence>
<dbReference type="Proteomes" id="UP000092616">
    <property type="component" value="Unassembled WGS sequence"/>
</dbReference>
<organism evidence="2 3">
    <name type="scientific">Faucicola atlantae</name>
    <dbReference type="NCBI Taxonomy" id="34059"/>
    <lineage>
        <taxon>Bacteria</taxon>
        <taxon>Pseudomonadati</taxon>
        <taxon>Pseudomonadota</taxon>
        <taxon>Gammaproteobacteria</taxon>
        <taxon>Moraxellales</taxon>
        <taxon>Moraxellaceae</taxon>
        <taxon>Faucicola</taxon>
    </lineage>
</organism>
<feature type="region of interest" description="Disordered" evidence="1">
    <location>
        <begin position="178"/>
        <end position="229"/>
    </location>
</feature>
<name>A0A1B8QD38_9GAMM</name>
<dbReference type="RefSeq" id="WP_067337525.1">
    <property type="nucleotide sequence ID" value="NZ_LZNA01000042.1"/>
</dbReference>
<protein>
    <recommendedName>
        <fullName evidence="4">Phage protein D</fullName>
    </recommendedName>
</protein>
<proteinExistence type="predicted"/>
<accession>A0A1B8QD38</accession>
<sequence>MKLADLFNISIEGIDQTAVVAERLISLSMTDKKGLEADELSLTLADDDARLPFPTKGNKIQLSLAMPDTGMMIDKGTFTIDEAEHSGTPDQIQIRAKSADMKSSLKTKRVESYHGKKLGEIAQTIATRHELSLVIDTASSQIMIDHIDQNRESDINLLDRLCKTHDLTCTIKQGSLLIKPNGNNKSASGKPLANLTISRQDGDSHRYSRADRQSDYDETTASYHDPKAGKTKHIIATKGEVKESDKLPNSKAHVITKPAKNKQEAVAKATAADKDKSRQVAKFDLTLAQGRPDILADSPVQVVGFRPYIDGHQWTVIEVSHDLSGSGYISKIQCESSLI</sequence>
<evidence type="ECO:0000313" key="3">
    <source>
        <dbReference type="Proteomes" id="UP000092616"/>
    </source>
</evidence>
<evidence type="ECO:0000313" key="2">
    <source>
        <dbReference type="EMBL" id="OBX79142.1"/>
    </source>
</evidence>
<comment type="caution">
    <text evidence="2">The sequence shown here is derived from an EMBL/GenBank/DDBJ whole genome shotgun (WGS) entry which is preliminary data.</text>
</comment>
<dbReference type="Pfam" id="PF05954">
    <property type="entry name" value="Phage_GPD"/>
    <property type="match status" value="1"/>
</dbReference>
<feature type="compositionally biased region" description="Basic and acidic residues" evidence="1">
    <location>
        <begin position="200"/>
        <end position="215"/>
    </location>
</feature>
<keyword evidence="3" id="KW-1185">Reference proteome</keyword>